<reference evidence="1 2" key="1">
    <citation type="submission" date="2019-11" db="EMBL/GenBank/DDBJ databases">
        <title>Whole-genome sequence of a the green, strictly anaerobic photosynthetic bacterium Heliobacillus mobilis DSM 6151.</title>
        <authorList>
            <person name="Kyndt J.A."/>
            <person name="Meyer T.E."/>
        </authorList>
    </citation>
    <scope>NUCLEOTIDE SEQUENCE [LARGE SCALE GENOMIC DNA]</scope>
    <source>
        <strain evidence="1 2">DSM 6151</strain>
    </source>
</reference>
<name>A0A6I3SN75_HELMO</name>
<dbReference type="EMBL" id="WNKU01000023">
    <property type="protein sequence ID" value="MTV50349.1"/>
    <property type="molecule type" value="Genomic_DNA"/>
</dbReference>
<organism evidence="1 2">
    <name type="scientific">Heliobacterium mobile</name>
    <name type="common">Heliobacillus mobilis</name>
    <dbReference type="NCBI Taxonomy" id="28064"/>
    <lineage>
        <taxon>Bacteria</taxon>
        <taxon>Bacillati</taxon>
        <taxon>Bacillota</taxon>
        <taxon>Clostridia</taxon>
        <taxon>Eubacteriales</taxon>
        <taxon>Heliobacteriaceae</taxon>
        <taxon>Heliobacterium</taxon>
    </lineage>
</organism>
<dbReference type="AlphaFoldDB" id="A0A6I3SN75"/>
<gene>
    <name evidence="1" type="ORF">GJ688_15370</name>
</gene>
<keyword evidence="2" id="KW-1185">Reference proteome</keyword>
<protein>
    <submittedName>
        <fullName evidence="1">Uncharacterized protein</fullName>
    </submittedName>
</protein>
<evidence type="ECO:0000313" key="1">
    <source>
        <dbReference type="EMBL" id="MTV50349.1"/>
    </source>
</evidence>
<dbReference type="RefSeq" id="WP_155477436.1">
    <property type="nucleotide sequence ID" value="NZ_WNKU01000023.1"/>
</dbReference>
<proteinExistence type="predicted"/>
<sequence length="271" mass="30191">MYPLILRLGSPVSLVIQFIDDFTAESPLDDHIHVSIAGISACPIRKPGGTFVFTKLPEKSFDVVVRSDFYLSCSFPVELSQLDPKNPVIIVKLIPAPAYPFPSGSTVVRTRVQDHKGIALSNVSVQGTILSVNCARARLVPLGGKDSENEFALMNVLGRILPEDRFLIKARENGYAEQAQVVSYAKDQRRVRFRNPLEHRYGPGTLLLPIFETRSDSRGEAVLYFRHPSSRRFDAQIEFTISPDGSEEPRSLLQEISLEDGKEVNLAVVRL</sequence>
<accession>A0A6I3SN75</accession>
<evidence type="ECO:0000313" key="2">
    <source>
        <dbReference type="Proteomes" id="UP000430670"/>
    </source>
</evidence>
<dbReference type="OrthoDB" id="2380855at2"/>
<dbReference type="Proteomes" id="UP000430670">
    <property type="component" value="Unassembled WGS sequence"/>
</dbReference>
<comment type="caution">
    <text evidence="1">The sequence shown here is derived from an EMBL/GenBank/DDBJ whole genome shotgun (WGS) entry which is preliminary data.</text>
</comment>